<dbReference type="PROSITE" id="PS51898">
    <property type="entry name" value="TYR_RECOMBINASE"/>
    <property type="match status" value="1"/>
</dbReference>
<accession>A0ABS3YK22</accession>
<dbReference type="InterPro" id="IPR013762">
    <property type="entry name" value="Integrase-like_cat_sf"/>
</dbReference>
<keyword evidence="6" id="KW-1185">Reference proteome</keyword>
<reference evidence="6" key="1">
    <citation type="submission" date="2021-03" db="EMBL/GenBank/DDBJ databases">
        <title>Assistant Professor.</title>
        <authorList>
            <person name="Huq M.A."/>
        </authorList>
    </citation>
    <scope>NUCLEOTIDE SEQUENCE [LARGE SCALE GENOMIC DNA]</scope>
    <source>
        <strain evidence="6">MAH-28</strain>
    </source>
</reference>
<evidence type="ECO:0000259" key="4">
    <source>
        <dbReference type="PROSITE" id="PS51898"/>
    </source>
</evidence>
<evidence type="ECO:0000313" key="5">
    <source>
        <dbReference type="EMBL" id="MBO9154658.1"/>
    </source>
</evidence>
<dbReference type="Proteomes" id="UP000679126">
    <property type="component" value="Unassembled WGS sequence"/>
</dbReference>
<dbReference type="InterPro" id="IPR050090">
    <property type="entry name" value="Tyrosine_recombinase_XerCD"/>
</dbReference>
<dbReference type="Pfam" id="PF13102">
    <property type="entry name" value="Phage_int_SAM_5"/>
    <property type="match status" value="1"/>
</dbReference>
<dbReference type="InterPro" id="IPR002104">
    <property type="entry name" value="Integrase_catalytic"/>
</dbReference>
<proteinExistence type="inferred from homology"/>
<dbReference type="Pfam" id="PF00589">
    <property type="entry name" value="Phage_integrase"/>
    <property type="match status" value="1"/>
</dbReference>
<dbReference type="Gene3D" id="1.10.443.10">
    <property type="entry name" value="Intergrase catalytic core"/>
    <property type="match status" value="1"/>
</dbReference>
<dbReference type="Gene3D" id="1.10.150.130">
    <property type="match status" value="1"/>
</dbReference>
<feature type="domain" description="Tyr recombinase" evidence="4">
    <location>
        <begin position="198"/>
        <end position="368"/>
    </location>
</feature>
<evidence type="ECO:0000313" key="6">
    <source>
        <dbReference type="Proteomes" id="UP000679126"/>
    </source>
</evidence>
<comment type="similarity">
    <text evidence="1">Belongs to the 'phage' integrase family.</text>
</comment>
<dbReference type="EMBL" id="JAGHKP010000004">
    <property type="protein sequence ID" value="MBO9154658.1"/>
    <property type="molecule type" value="Genomic_DNA"/>
</dbReference>
<dbReference type="PANTHER" id="PTHR30349:SF64">
    <property type="entry name" value="PROPHAGE INTEGRASE INTD-RELATED"/>
    <property type="match status" value="1"/>
</dbReference>
<dbReference type="SUPFAM" id="SSF56349">
    <property type="entry name" value="DNA breaking-rejoining enzymes"/>
    <property type="match status" value="1"/>
</dbReference>
<dbReference type="InterPro" id="IPR025269">
    <property type="entry name" value="SAM-like_dom"/>
</dbReference>
<dbReference type="RefSeq" id="WP_209147773.1">
    <property type="nucleotide sequence ID" value="NZ_JAGHKP010000004.1"/>
</dbReference>
<evidence type="ECO:0000256" key="1">
    <source>
        <dbReference type="ARBA" id="ARBA00008857"/>
    </source>
</evidence>
<keyword evidence="2" id="KW-0238">DNA-binding</keyword>
<keyword evidence="3" id="KW-0233">DNA recombination</keyword>
<dbReference type="InterPro" id="IPR010998">
    <property type="entry name" value="Integrase_recombinase_N"/>
</dbReference>
<evidence type="ECO:0000256" key="2">
    <source>
        <dbReference type="ARBA" id="ARBA00023125"/>
    </source>
</evidence>
<name>A0ABS3YK22_9BACT</name>
<protein>
    <submittedName>
        <fullName evidence="5">Site-specific integrase</fullName>
    </submittedName>
</protein>
<dbReference type="InterPro" id="IPR011010">
    <property type="entry name" value="DNA_brk_join_enz"/>
</dbReference>
<sequence>MRGKLRSTELKSGRLSLYIDYFPAVWNPQKKAYTRREKLGLYLYKNPVTSLQKKENSLCMEIAEKIYLKRMNALMLEANGLFNQDALEADFYTYALNFIRAKQREKVDTMHYETAIKYLKKFVGDHFRFRHLDEEFLKKFKAFLLLTTSLKSEKVKLNQNSAASYYDKFALIVQTAFRDKYLQEDYTLRVPRISNVDSPREIIDDEELQLLLDNPCEDELVYRSSLFALMTGFRFSALRILKWGDLHYSNGQEAWYFHIIDPKPERSFKHYVSQQAVDLLGPRGEKEALVFPDLNYSRTRTKLKEWFSSVGMKDKAKFHNWRHKYATSLIEKGEDIYVVSKMLNHKHVKTTQIYAQVPDSNRVKAAMKLNYNLKPKPNDDGGIGTAD</sequence>
<comment type="caution">
    <text evidence="5">The sequence shown here is derived from an EMBL/GenBank/DDBJ whole genome shotgun (WGS) entry which is preliminary data.</text>
</comment>
<dbReference type="PANTHER" id="PTHR30349">
    <property type="entry name" value="PHAGE INTEGRASE-RELATED"/>
    <property type="match status" value="1"/>
</dbReference>
<gene>
    <name evidence="5" type="ORF">J7I43_20700</name>
</gene>
<evidence type="ECO:0000256" key="3">
    <source>
        <dbReference type="ARBA" id="ARBA00023172"/>
    </source>
</evidence>
<organism evidence="5 6">
    <name type="scientific">Chitinophaga chungangae</name>
    <dbReference type="NCBI Taxonomy" id="2821488"/>
    <lineage>
        <taxon>Bacteria</taxon>
        <taxon>Pseudomonadati</taxon>
        <taxon>Bacteroidota</taxon>
        <taxon>Chitinophagia</taxon>
        <taxon>Chitinophagales</taxon>
        <taxon>Chitinophagaceae</taxon>
        <taxon>Chitinophaga</taxon>
    </lineage>
</organism>